<proteinExistence type="predicted"/>
<dbReference type="Proteomes" id="UP001060215">
    <property type="component" value="Chromosome 15"/>
</dbReference>
<reference evidence="1 2" key="1">
    <citation type="journal article" date="2022" name="Plant J.">
        <title>Chromosome-level genome of Camellia lanceoleosa provides a valuable resource for understanding genome evolution and self-incompatibility.</title>
        <authorList>
            <person name="Gong W."/>
            <person name="Xiao S."/>
            <person name="Wang L."/>
            <person name="Liao Z."/>
            <person name="Chang Y."/>
            <person name="Mo W."/>
            <person name="Hu G."/>
            <person name="Li W."/>
            <person name="Zhao G."/>
            <person name="Zhu H."/>
            <person name="Hu X."/>
            <person name="Ji K."/>
            <person name="Xiang X."/>
            <person name="Song Q."/>
            <person name="Yuan D."/>
            <person name="Jin S."/>
            <person name="Zhang L."/>
        </authorList>
    </citation>
    <scope>NUCLEOTIDE SEQUENCE [LARGE SCALE GENOMIC DNA]</scope>
    <source>
        <strain evidence="1">SQ_2022a</strain>
    </source>
</reference>
<protein>
    <submittedName>
        <fullName evidence="1">Uncharacterized protein</fullName>
    </submittedName>
</protein>
<organism evidence="1 2">
    <name type="scientific">Camellia lanceoleosa</name>
    <dbReference type="NCBI Taxonomy" id="1840588"/>
    <lineage>
        <taxon>Eukaryota</taxon>
        <taxon>Viridiplantae</taxon>
        <taxon>Streptophyta</taxon>
        <taxon>Embryophyta</taxon>
        <taxon>Tracheophyta</taxon>
        <taxon>Spermatophyta</taxon>
        <taxon>Magnoliopsida</taxon>
        <taxon>eudicotyledons</taxon>
        <taxon>Gunneridae</taxon>
        <taxon>Pentapetalae</taxon>
        <taxon>asterids</taxon>
        <taxon>Ericales</taxon>
        <taxon>Theaceae</taxon>
        <taxon>Camellia</taxon>
    </lineage>
</organism>
<evidence type="ECO:0000313" key="2">
    <source>
        <dbReference type="Proteomes" id="UP001060215"/>
    </source>
</evidence>
<comment type="caution">
    <text evidence="1">The sequence shown here is derived from an EMBL/GenBank/DDBJ whole genome shotgun (WGS) entry which is preliminary data.</text>
</comment>
<accession>A0ACC0FDH8</accession>
<name>A0ACC0FDH8_9ERIC</name>
<sequence length="66" mass="7123">MASSSTRIVMVSLMIIFAMVSSPLMLESEAARIPHRELFQGPLCADCVCCTTLPQPSCCRCDCAVP</sequence>
<gene>
    <name evidence="1" type="ORF">LOK49_LG14G01995</name>
</gene>
<evidence type="ECO:0000313" key="1">
    <source>
        <dbReference type="EMBL" id="KAI7985521.1"/>
    </source>
</evidence>
<keyword evidence="2" id="KW-1185">Reference proteome</keyword>
<dbReference type="EMBL" id="CM045772">
    <property type="protein sequence ID" value="KAI7985521.1"/>
    <property type="molecule type" value="Genomic_DNA"/>
</dbReference>